<evidence type="ECO:0000313" key="1">
    <source>
        <dbReference type="EMBL" id="SNT57089.1"/>
    </source>
</evidence>
<protein>
    <submittedName>
        <fullName evidence="1">Uncharacterized protein</fullName>
    </submittedName>
</protein>
<name>A0A239NSJ1_9ACTN</name>
<gene>
    <name evidence="1" type="ORF">SAMN05443665_104645</name>
</gene>
<evidence type="ECO:0000313" key="2">
    <source>
        <dbReference type="Proteomes" id="UP000198318"/>
    </source>
</evidence>
<organism evidence="1 2">
    <name type="scientific">Actinomadura meyerae</name>
    <dbReference type="NCBI Taxonomy" id="240840"/>
    <lineage>
        <taxon>Bacteria</taxon>
        <taxon>Bacillati</taxon>
        <taxon>Actinomycetota</taxon>
        <taxon>Actinomycetes</taxon>
        <taxon>Streptosporangiales</taxon>
        <taxon>Thermomonosporaceae</taxon>
        <taxon>Actinomadura</taxon>
    </lineage>
</organism>
<sequence>MADYMEVVRERVVADGCEVTTEEVSGVPALVAYRSNWRALSKMHLFTVVAECESVDAGTLEQFTREASLLAKERKGAMRGAQSGVLVIAALVTEYADEPAKVIAGRPFRQGVGGFAALVQPAVVDLTDKSVHSFRGRRIWGAAFASYLRKKNMLYLPDPR</sequence>
<reference evidence="1 2" key="1">
    <citation type="submission" date="2017-06" db="EMBL/GenBank/DDBJ databases">
        <authorList>
            <person name="Kim H.J."/>
            <person name="Triplett B.A."/>
        </authorList>
    </citation>
    <scope>NUCLEOTIDE SEQUENCE [LARGE SCALE GENOMIC DNA]</scope>
    <source>
        <strain evidence="1 2">DSM 44715</strain>
    </source>
</reference>
<dbReference type="AlphaFoldDB" id="A0A239NSJ1"/>
<accession>A0A239NSJ1</accession>
<dbReference type="EMBL" id="FZOR01000046">
    <property type="protein sequence ID" value="SNT57089.1"/>
    <property type="molecule type" value="Genomic_DNA"/>
</dbReference>
<proteinExistence type="predicted"/>
<keyword evidence="2" id="KW-1185">Reference proteome</keyword>
<dbReference type="Proteomes" id="UP000198318">
    <property type="component" value="Unassembled WGS sequence"/>
</dbReference>